<protein>
    <submittedName>
        <fullName evidence="2">Sirohydrochlorin cobaltochelatase</fullName>
    </submittedName>
</protein>
<sequence length="367" mass="41588">MKKIKFLMMAAVALLTASTFVACGDDDDDSKGGQLSNMERYQQEVDATVKSQKKNDKAILVVAFGSTWQQAYDAFDLTVEEYKKEFPGYDVYLSFSSAICINRAMAGEHVKPRNFYEPKYWLEAFGRVQYKEIIVQSMQVIPGEEYTRVINAMKDFANNSNGDLDDKYLSTMTLKLGYPLMAEYPSDVNKLAKALNDNFSSYAQKGALLFMGHGNPDTYDTYKANVRYTQLETALKAYNSNYYVGTVDMKENFKTHVHQRMANDGITSGKVYCAPLMSIAGDHAHNDMAGDDDAWDNGFETNDEGEVEDTSWKMYFKHMGYTIEDDSYTDDKGIVKGLLEFANVRALYKAHTKNAETVDYYHSKNPE</sequence>
<dbReference type="Proteomes" id="UP001200470">
    <property type="component" value="Unassembled WGS sequence"/>
</dbReference>
<feature type="chain" id="PRO_5047449689" evidence="1">
    <location>
        <begin position="25"/>
        <end position="367"/>
    </location>
</feature>
<dbReference type="EMBL" id="JADYTN010000024">
    <property type="protein sequence ID" value="MCF2564450.1"/>
    <property type="molecule type" value="Genomic_DNA"/>
</dbReference>
<proteinExistence type="predicted"/>
<name>A0ABS9CH84_9BACT</name>
<dbReference type="InterPro" id="IPR010388">
    <property type="entry name" value="Anaerobic_Co-chelatase"/>
</dbReference>
<accession>A0ABS9CH84</accession>
<evidence type="ECO:0000256" key="1">
    <source>
        <dbReference type="SAM" id="SignalP"/>
    </source>
</evidence>
<gene>
    <name evidence="2" type="ORF">I6E12_10035</name>
</gene>
<feature type="signal peptide" evidence="1">
    <location>
        <begin position="1"/>
        <end position="24"/>
    </location>
</feature>
<dbReference type="Pfam" id="PF06180">
    <property type="entry name" value="CbiK"/>
    <property type="match status" value="1"/>
</dbReference>
<evidence type="ECO:0000313" key="3">
    <source>
        <dbReference type="Proteomes" id="UP001200470"/>
    </source>
</evidence>
<organism evidence="2 3">
    <name type="scientific">Xylanibacter brevis</name>
    <dbReference type="NCBI Taxonomy" id="83231"/>
    <lineage>
        <taxon>Bacteria</taxon>
        <taxon>Pseudomonadati</taxon>
        <taxon>Bacteroidota</taxon>
        <taxon>Bacteroidia</taxon>
        <taxon>Bacteroidales</taxon>
        <taxon>Prevotellaceae</taxon>
        <taxon>Xylanibacter</taxon>
    </lineage>
</organism>
<dbReference type="RefSeq" id="WP_094440118.1">
    <property type="nucleotide sequence ID" value="NZ_JADYTN010000024.1"/>
</dbReference>
<reference evidence="2 3" key="1">
    <citation type="submission" date="2020-12" db="EMBL/GenBank/DDBJ databases">
        <title>Whole genome sequences of gut porcine anaerobes.</title>
        <authorList>
            <person name="Kubasova T."/>
            <person name="Jahodarova E."/>
            <person name="Rychlik I."/>
        </authorList>
    </citation>
    <scope>NUCLEOTIDE SEQUENCE [LARGE SCALE GENOMIC DNA]</scope>
    <source>
        <strain evidence="2 3">An925</strain>
    </source>
</reference>
<keyword evidence="3" id="KW-1185">Reference proteome</keyword>
<dbReference type="SUPFAM" id="SSF53800">
    <property type="entry name" value="Chelatase"/>
    <property type="match status" value="1"/>
</dbReference>
<evidence type="ECO:0000313" key="2">
    <source>
        <dbReference type="EMBL" id="MCF2564450.1"/>
    </source>
</evidence>
<dbReference type="Gene3D" id="3.40.50.1400">
    <property type="match status" value="2"/>
</dbReference>
<dbReference type="PROSITE" id="PS51257">
    <property type="entry name" value="PROKAR_LIPOPROTEIN"/>
    <property type="match status" value="1"/>
</dbReference>
<comment type="caution">
    <text evidence="2">The sequence shown here is derived from an EMBL/GenBank/DDBJ whole genome shotgun (WGS) entry which is preliminary data.</text>
</comment>
<keyword evidence="1" id="KW-0732">Signal</keyword>